<keyword evidence="1" id="KW-0175">Coiled coil</keyword>
<proteinExistence type="predicted"/>
<feature type="coiled-coil region" evidence="1">
    <location>
        <begin position="72"/>
        <end position="119"/>
    </location>
</feature>
<evidence type="ECO:0000313" key="3">
    <source>
        <dbReference type="EMBL" id="CAH0547036.1"/>
    </source>
</evidence>
<organism evidence="3 4">
    <name type="scientific">Brassicogethes aeneus</name>
    <name type="common">Rape pollen beetle</name>
    <name type="synonym">Meligethes aeneus</name>
    <dbReference type="NCBI Taxonomy" id="1431903"/>
    <lineage>
        <taxon>Eukaryota</taxon>
        <taxon>Metazoa</taxon>
        <taxon>Ecdysozoa</taxon>
        <taxon>Arthropoda</taxon>
        <taxon>Hexapoda</taxon>
        <taxon>Insecta</taxon>
        <taxon>Pterygota</taxon>
        <taxon>Neoptera</taxon>
        <taxon>Endopterygota</taxon>
        <taxon>Coleoptera</taxon>
        <taxon>Polyphaga</taxon>
        <taxon>Cucujiformia</taxon>
        <taxon>Nitidulidae</taxon>
        <taxon>Meligethinae</taxon>
        <taxon>Brassicogethes</taxon>
    </lineage>
</organism>
<sequence>MPPKKGSNSNPVKEKFEESDSEKNVEAKQSEVSLENNIAKLLEIQFAKFKEDMERTYRNEISEVKKSIGFMSDCFEQQKEELKKTLKALKNVQEENNTIKNKMSELENRINNKEQLERENNLIISGVPKQNETTTTIVEKIMNTLKLQNSQSILETRRISKKDDSPILVKFAEKNKKVEVFKNRKEIKSVKCSDCQLEGNSQIYFNDDLIPNIQTLFQKARDVKKRKGI</sequence>
<protein>
    <submittedName>
        <fullName evidence="3">Uncharacterized protein</fullName>
    </submittedName>
</protein>
<evidence type="ECO:0000313" key="4">
    <source>
        <dbReference type="Proteomes" id="UP001154078"/>
    </source>
</evidence>
<reference evidence="3" key="1">
    <citation type="submission" date="2021-12" db="EMBL/GenBank/DDBJ databases">
        <authorList>
            <person name="King R."/>
        </authorList>
    </citation>
    <scope>NUCLEOTIDE SEQUENCE</scope>
</reference>
<accession>A0A9P0ASF9</accession>
<name>A0A9P0ASF9_BRAAE</name>
<feature type="compositionally biased region" description="Basic and acidic residues" evidence="2">
    <location>
        <begin position="12"/>
        <end position="29"/>
    </location>
</feature>
<evidence type="ECO:0000256" key="1">
    <source>
        <dbReference type="SAM" id="Coils"/>
    </source>
</evidence>
<gene>
    <name evidence="3" type="ORF">MELIAE_LOCUS1089</name>
</gene>
<keyword evidence="4" id="KW-1185">Reference proteome</keyword>
<dbReference type="EMBL" id="OV121132">
    <property type="protein sequence ID" value="CAH0547036.1"/>
    <property type="molecule type" value="Genomic_DNA"/>
</dbReference>
<dbReference type="AlphaFoldDB" id="A0A9P0ASF9"/>
<feature type="compositionally biased region" description="Polar residues" evidence="2">
    <location>
        <begin position="1"/>
        <end position="11"/>
    </location>
</feature>
<dbReference type="Proteomes" id="UP001154078">
    <property type="component" value="Chromosome 1"/>
</dbReference>
<dbReference type="OrthoDB" id="6782599at2759"/>
<evidence type="ECO:0000256" key="2">
    <source>
        <dbReference type="SAM" id="MobiDB-lite"/>
    </source>
</evidence>
<feature type="region of interest" description="Disordered" evidence="2">
    <location>
        <begin position="1"/>
        <end position="31"/>
    </location>
</feature>